<evidence type="ECO:0000256" key="7">
    <source>
        <dbReference type="PIRSR" id="PIRSR000216-1"/>
    </source>
</evidence>
<dbReference type="OrthoDB" id="9807941at2"/>
<dbReference type="InterPro" id="IPR002023">
    <property type="entry name" value="NuoE-like"/>
</dbReference>
<comment type="cofactor">
    <cofactor evidence="6">
        <name>[2Fe-2S] cluster</name>
        <dbReference type="ChEBI" id="CHEBI:190135"/>
    </cofactor>
</comment>
<dbReference type="GO" id="GO:0008901">
    <property type="term" value="F:ferredoxin hydrogenase activity"/>
    <property type="evidence" value="ECO:0007669"/>
    <property type="project" value="UniProtKB-EC"/>
</dbReference>
<feature type="binding site" evidence="7">
    <location>
        <position position="125"/>
    </location>
    <ligand>
        <name>[2Fe-2S] cluster</name>
        <dbReference type="ChEBI" id="CHEBI:190135"/>
    </ligand>
</feature>
<dbReference type="PANTHER" id="PTHR43342">
    <property type="entry name" value="NADH-QUINONE OXIDOREDUCTASE, E SUBUNIT"/>
    <property type="match status" value="1"/>
</dbReference>
<keyword evidence="5 7" id="KW-0411">Iron-sulfur</keyword>
<dbReference type="InterPro" id="IPR036249">
    <property type="entry name" value="Thioredoxin-like_sf"/>
</dbReference>
<proteinExistence type="inferred from homology"/>
<organism evidence="8 9">
    <name type="scientific">Candidatus Bipolaricaulis anaerobius</name>
    <dbReference type="NCBI Taxonomy" id="2026885"/>
    <lineage>
        <taxon>Bacteria</taxon>
        <taxon>Candidatus Bipolaricaulota</taxon>
        <taxon>Candidatus Bipolaricaulia</taxon>
        <taxon>Candidatus Bipolaricaulales</taxon>
        <taxon>Candidatus Bipolaricaulaceae</taxon>
        <taxon>Candidatus Bipolaricaulis</taxon>
    </lineage>
</organism>
<evidence type="ECO:0000256" key="6">
    <source>
        <dbReference type="ARBA" id="ARBA00034078"/>
    </source>
</evidence>
<accession>A0A2X3K629</accession>
<comment type="cofactor">
    <cofactor evidence="7">
        <name>[2Fe-2S] cluster</name>
        <dbReference type="ChEBI" id="CHEBI:190135"/>
    </cofactor>
    <text evidence="7">Binds 1 [2Fe-2S] cluster.</text>
</comment>
<dbReference type="GO" id="GO:0046872">
    <property type="term" value="F:metal ion binding"/>
    <property type="evidence" value="ECO:0007669"/>
    <property type="project" value="UniProtKB-KW"/>
</dbReference>
<comment type="similarity">
    <text evidence="1">Belongs to the complex I 24 kDa subunit family.</text>
</comment>
<dbReference type="KEGG" id="bana:BARAN1_0489"/>
<evidence type="ECO:0000256" key="3">
    <source>
        <dbReference type="ARBA" id="ARBA00022723"/>
    </source>
</evidence>
<protein>
    <submittedName>
        <fullName evidence="8">[Fe] hydrogenase (Fe-only hydrogenase) (Ferredoxin bidirectional hydrogenase), subunit gamma (HymA-like), 2Fe-2S, or NADP-reducing hydrogenase subunit HndA, or NADH DEHYDROGENASE [UBIQUINONE] FLAVO...</fullName>
        <ecNumber evidence="8">1.12.7.2</ecNumber>
    </submittedName>
</protein>
<dbReference type="Proteomes" id="UP000249818">
    <property type="component" value="Chromosome BARAN1"/>
</dbReference>
<dbReference type="RefSeq" id="WP_122030717.1">
    <property type="nucleotide sequence ID" value="NZ_LS483254.1"/>
</dbReference>
<keyword evidence="3 7" id="KW-0479">Metal-binding</keyword>
<dbReference type="AlphaFoldDB" id="A0A2X3K629"/>
<evidence type="ECO:0000256" key="2">
    <source>
        <dbReference type="ARBA" id="ARBA00022714"/>
    </source>
</evidence>
<dbReference type="InterPro" id="IPR041921">
    <property type="entry name" value="NuoE_N"/>
</dbReference>
<evidence type="ECO:0000313" key="9">
    <source>
        <dbReference type="Proteomes" id="UP000249818"/>
    </source>
</evidence>
<dbReference type="GO" id="GO:0051537">
    <property type="term" value="F:2 iron, 2 sulfur cluster binding"/>
    <property type="evidence" value="ECO:0007669"/>
    <property type="project" value="UniProtKB-KW"/>
</dbReference>
<keyword evidence="8" id="KW-0560">Oxidoreductase</keyword>
<feature type="binding site" evidence="7">
    <location>
        <position position="121"/>
    </location>
    <ligand>
        <name>[2Fe-2S] cluster</name>
        <dbReference type="ChEBI" id="CHEBI:190135"/>
    </ligand>
</feature>
<evidence type="ECO:0000256" key="4">
    <source>
        <dbReference type="ARBA" id="ARBA00023004"/>
    </source>
</evidence>
<evidence type="ECO:0000256" key="1">
    <source>
        <dbReference type="ARBA" id="ARBA00010643"/>
    </source>
</evidence>
<gene>
    <name evidence="8" type="ORF">BARAN1_0489</name>
</gene>
<dbReference type="EC" id="1.12.7.2" evidence="8"/>
<keyword evidence="2 7" id="KW-0001">2Fe-2S</keyword>
<keyword evidence="4 7" id="KW-0408">Iron</keyword>
<dbReference type="Gene3D" id="3.40.30.10">
    <property type="entry name" value="Glutaredoxin"/>
    <property type="match status" value="1"/>
</dbReference>
<dbReference type="CDD" id="cd03064">
    <property type="entry name" value="TRX_Fd_NuoE"/>
    <property type="match status" value="1"/>
</dbReference>
<feature type="binding site" evidence="7">
    <location>
        <position position="80"/>
    </location>
    <ligand>
        <name>[2Fe-2S] cluster</name>
        <dbReference type="ChEBI" id="CHEBI:190135"/>
    </ligand>
</feature>
<dbReference type="InterPro" id="IPR028431">
    <property type="entry name" value="NADP_DH_HndA-like"/>
</dbReference>
<evidence type="ECO:0000313" key="8">
    <source>
        <dbReference type="EMBL" id="SQD92513.1"/>
    </source>
</evidence>
<dbReference type="Pfam" id="PF01257">
    <property type="entry name" value="2Fe-2S_thioredx"/>
    <property type="match status" value="1"/>
</dbReference>
<dbReference type="InterPro" id="IPR042128">
    <property type="entry name" value="NuoE_dom"/>
</dbReference>
<evidence type="ECO:0000256" key="5">
    <source>
        <dbReference type="ARBA" id="ARBA00023014"/>
    </source>
</evidence>
<dbReference type="PIRSF" id="PIRSF000216">
    <property type="entry name" value="NADH_DH_24kDa"/>
    <property type="match status" value="1"/>
</dbReference>
<dbReference type="Gene3D" id="1.10.10.1590">
    <property type="entry name" value="NADH-quinone oxidoreductase subunit E"/>
    <property type="match status" value="1"/>
</dbReference>
<keyword evidence="9" id="KW-1185">Reference proteome</keyword>
<dbReference type="SUPFAM" id="SSF52833">
    <property type="entry name" value="Thioredoxin-like"/>
    <property type="match status" value="1"/>
</dbReference>
<feature type="binding site" evidence="7">
    <location>
        <position position="85"/>
    </location>
    <ligand>
        <name>[2Fe-2S] cluster</name>
        <dbReference type="ChEBI" id="CHEBI:190135"/>
    </ligand>
</feature>
<dbReference type="PANTHER" id="PTHR43342:SF1">
    <property type="entry name" value="BIFURCATING [FEFE] HYDROGENASE GAMMA SUBUNIT"/>
    <property type="match status" value="1"/>
</dbReference>
<name>A0A2X3K629_9BACT</name>
<reference evidence="9" key="1">
    <citation type="submission" date="2018-05" db="EMBL/GenBank/DDBJ databases">
        <authorList>
            <person name="Hao L."/>
        </authorList>
    </citation>
    <scope>NUCLEOTIDE SEQUENCE [LARGE SCALE GENOMIC DNA]</scope>
</reference>
<keyword evidence="8" id="KW-0830">Ubiquinone</keyword>
<dbReference type="PROSITE" id="PS01099">
    <property type="entry name" value="COMPLEX1_24K"/>
    <property type="match status" value="1"/>
</dbReference>
<dbReference type="EMBL" id="LS483254">
    <property type="protein sequence ID" value="SQD92513.1"/>
    <property type="molecule type" value="Genomic_DNA"/>
</dbReference>
<sequence>MKEETLTKDAIASRHPRSPSALLALLHDLQTANAGNCLTPDDLALAASHVGLPLSAVRDAATFYSMFSLRPRGRHIVRLCESPNCHLAGAWSALAELRRVLGVDIGETTPDGLFTLELTSCLGACGVAPVMMVDDEVVGNLTPARVRETLARYRGER</sequence>